<feature type="binding site" evidence="6">
    <location>
        <position position="631"/>
    </location>
    <ligand>
        <name>Zn(2+)</name>
        <dbReference type="ChEBI" id="CHEBI:29105"/>
        <label>2</label>
    </ligand>
</feature>
<feature type="compositionally biased region" description="Polar residues" evidence="8">
    <location>
        <begin position="71"/>
        <end position="91"/>
    </location>
</feature>
<evidence type="ECO:0000256" key="8">
    <source>
        <dbReference type="SAM" id="MobiDB-lite"/>
    </source>
</evidence>
<evidence type="ECO:0000256" key="4">
    <source>
        <dbReference type="ARBA" id="ARBA00022801"/>
    </source>
</evidence>
<dbReference type="InterPro" id="IPR023088">
    <property type="entry name" value="PDEase"/>
</dbReference>
<dbReference type="AlphaFoldDB" id="A0AAV4WZC1"/>
<keyword evidence="2" id="KW-0140">cGMP</keyword>
<dbReference type="Gene3D" id="1.10.1300.10">
    <property type="entry name" value="3'5'-cyclic nucleotide phosphodiesterase, catalytic domain"/>
    <property type="match status" value="1"/>
</dbReference>
<dbReference type="InterPro" id="IPR003607">
    <property type="entry name" value="HD/PDEase_dom"/>
</dbReference>
<sequence>MPLKLDSRKKVANLSDVTLELCNERFCIFFANGSLDSSRIPVRFAKTKSGYHMSRPKGSQRRLPPLLSVSPVGNRSSSRYLSRSPNASASKYHSKCCLPCRPLSPGPGEYLEAVSCKISVRSSRSSSTSKRHTRPQSHDFSQKVIDYLKKHEEFLEHFVLENVPLDLLEKWIIRKIRRKQQYNEEVTDTDDGLPNLSRWKFCVHADKREMLQELTSTLFTYPNKGRVLSELAKTVAAAVNASDWRLYFYDVDSKKLCSFGSSDEYVEGFQVEDTVTDYVMKTKETVRWKSTEKDNRFPEGLSVNSEKQVNVLCHPVLQPDGELSGVLELYKGASDVEFHEEDEEIVNSYLVWGGIALHYAETDGRASCYARIFDVSSSESEDLNINDRKELDMKPQEIRFPMDRGIAGYVATTGESLNIPDAYNDSRFNRTVDQRTGYNTRNLLCMPIFIRGSVIGVVQMVNKTSGSFTKKDEEDFATFAIYCGLALHHAKLYDKIRRSEQKHKLALEILSYHNTCSDQEIDSIKGVTTPLDSEQLQHYSFSPENLSTDEKVIASIFMLMDLPQIQSFMQIDYDTLVRFTLTVRKNYRRVPYHNWMHGFCVANSAYVVLRNSQIFKPLEELALYVACLCHDIDHRGKTNQFLKTPHHLWLQFIPHPYWNITIST</sequence>
<keyword evidence="11" id="KW-1185">Reference proteome</keyword>
<dbReference type="PANTHER" id="PTHR11347">
    <property type="entry name" value="CYCLIC NUCLEOTIDE PHOSPHODIESTERASE"/>
    <property type="match status" value="1"/>
</dbReference>
<evidence type="ECO:0000259" key="9">
    <source>
        <dbReference type="PROSITE" id="PS51845"/>
    </source>
</evidence>
<feature type="domain" description="PDEase" evidence="9">
    <location>
        <begin position="497"/>
        <end position="664"/>
    </location>
</feature>
<dbReference type="CDD" id="cd00077">
    <property type="entry name" value="HDc"/>
    <property type="match status" value="1"/>
</dbReference>
<proteinExistence type="inferred from homology"/>
<dbReference type="Proteomes" id="UP001054945">
    <property type="component" value="Unassembled WGS sequence"/>
</dbReference>
<dbReference type="SUPFAM" id="SSF55781">
    <property type="entry name" value="GAF domain-like"/>
    <property type="match status" value="2"/>
</dbReference>
<dbReference type="GO" id="GO:0004114">
    <property type="term" value="F:3',5'-cyclic-nucleotide phosphodiesterase activity"/>
    <property type="evidence" value="ECO:0007669"/>
    <property type="project" value="InterPro"/>
</dbReference>
<dbReference type="InterPro" id="IPR003018">
    <property type="entry name" value="GAF"/>
</dbReference>
<keyword evidence="4 7" id="KW-0378">Hydrolase</keyword>
<comment type="similarity">
    <text evidence="1 7">Belongs to the cyclic nucleotide phosphodiesterase family.</text>
</comment>
<evidence type="ECO:0000256" key="7">
    <source>
        <dbReference type="RuleBase" id="RU363067"/>
    </source>
</evidence>
<evidence type="ECO:0000313" key="10">
    <source>
        <dbReference type="EMBL" id="GIY88255.1"/>
    </source>
</evidence>
<keyword evidence="3 6" id="KW-0479">Metal-binding</keyword>
<dbReference type="EC" id="3.1.4.-" evidence="7"/>
<name>A0AAV4WZC1_CAEEX</name>
<dbReference type="Gene3D" id="3.30.450.40">
    <property type="match status" value="2"/>
</dbReference>
<dbReference type="Pfam" id="PF00233">
    <property type="entry name" value="PDEase_I"/>
    <property type="match status" value="1"/>
</dbReference>
<dbReference type="EMBL" id="BPLR01017039">
    <property type="protein sequence ID" value="GIY88255.1"/>
    <property type="molecule type" value="Genomic_DNA"/>
</dbReference>
<dbReference type="SMART" id="SM00065">
    <property type="entry name" value="GAF"/>
    <property type="match status" value="2"/>
</dbReference>
<dbReference type="GO" id="GO:0007165">
    <property type="term" value="P:signal transduction"/>
    <property type="evidence" value="ECO:0007669"/>
    <property type="project" value="InterPro"/>
</dbReference>
<feature type="binding site" evidence="6">
    <location>
        <position position="597"/>
    </location>
    <ligand>
        <name>Zn(2+)</name>
        <dbReference type="ChEBI" id="CHEBI:29105"/>
        <label>1</label>
    </ligand>
</feature>
<evidence type="ECO:0000256" key="6">
    <source>
        <dbReference type="PIRSR" id="PIRSR623088-3"/>
    </source>
</evidence>
<dbReference type="InterPro" id="IPR002073">
    <property type="entry name" value="PDEase_catalytic_dom"/>
</dbReference>
<feature type="region of interest" description="Disordered" evidence="8">
    <location>
        <begin position="49"/>
        <end position="92"/>
    </location>
</feature>
<evidence type="ECO:0000256" key="1">
    <source>
        <dbReference type="ARBA" id="ARBA00007648"/>
    </source>
</evidence>
<comment type="cofactor">
    <cofactor evidence="7">
        <name>a divalent metal cation</name>
        <dbReference type="ChEBI" id="CHEBI:60240"/>
    </cofactor>
    <text evidence="7">Binds 2 divalent metal cations per subunit. Site 1 may preferentially bind zinc ions, while site 2 has a preference for magnesium and/or manganese ions.</text>
</comment>
<dbReference type="PROSITE" id="PS00126">
    <property type="entry name" value="PDEASE_I_1"/>
    <property type="match status" value="1"/>
</dbReference>
<gene>
    <name evidence="10" type="primary">pde-5</name>
    <name evidence="10" type="ORF">CEXT_575551</name>
</gene>
<protein>
    <recommendedName>
        <fullName evidence="7">Phosphodiesterase</fullName>
        <ecNumber evidence="7">3.1.4.-</ecNumber>
    </recommendedName>
</protein>
<evidence type="ECO:0000256" key="2">
    <source>
        <dbReference type="ARBA" id="ARBA00022535"/>
    </source>
</evidence>
<dbReference type="InterPro" id="IPR036971">
    <property type="entry name" value="PDEase_catalytic_dom_sf"/>
</dbReference>
<accession>A0AAV4WZC1</accession>
<evidence type="ECO:0000256" key="3">
    <source>
        <dbReference type="ARBA" id="ARBA00022723"/>
    </source>
</evidence>
<feature type="binding site" evidence="6">
    <location>
        <position position="630"/>
    </location>
    <ligand>
        <name>Zn(2+)</name>
        <dbReference type="ChEBI" id="CHEBI:29105"/>
        <label>1</label>
    </ligand>
</feature>
<dbReference type="Pfam" id="PF01590">
    <property type="entry name" value="GAF"/>
    <property type="match status" value="2"/>
</dbReference>
<dbReference type="PRINTS" id="PR00387">
    <property type="entry name" value="PDIESTERASE1"/>
</dbReference>
<reference evidence="10 11" key="1">
    <citation type="submission" date="2021-06" db="EMBL/GenBank/DDBJ databases">
        <title>Caerostris extrusa draft genome.</title>
        <authorList>
            <person name="Kono N."/>
            <person name="Arakawa K."/>
        </authorList>
    </citation>
    <scope>NUCLEOTIDE SEQUENCE [LARGE SCALE GENOMIC DNA]</scope>
</reference>
<dbReference type="GO" id="GO:0046872">
    <property type="term" value="F:metal ion binding"/>
    <property type="evidence" value="ECO:0007669"/>
    <property type="project" value="UniProtKB-KW"/>
</dbReference>
<feature type="binding site" evidence="6">
    <location>
        <position position="631"/>
    </location>
    <ligand>
        <name>Zn(2+)</name>
        <dbReference type="ChEBI" id="CHEBI:29105"/>
        <label>1</label>
    </ligand>
</feature>
<dbReference type="InterPro" id="IPR029016">
    <property type="entry name" value="GAF-like_dom_sf"/>
</dbReference>
<comment type="caution">
    <text evidence="10">The sequence shown here is derived from an EMBL/GenBank/DDBJ whole genome shotgun (WGS) entry which is preliminary data.</text>
</comment>
<dbReference type="SUPFAM" id="SSF109604">
    <property type="entry name" value="HD-domain/PDEase-like"/>
    <property type="match status" value="1"/>
</dbReference>
<evidence type="ECO:0000313" key="11">
    <source>
        <dbReference type="Proteomes" id="UP001054945"/>
    </source>
</evidence>
<dbReference type="PROSITE" id="PS51845">
    <property type="entry name" value="PDEASE_I_2"/>
    <property type="match status" value="1"/>
</dbReference>
<dbReference type="InterPro" id="IPR023174">
    <property type="entry name" value="PDEase_CS"/>
</dbReference>
<evidence type="ECO:0000256" key="5">
    <source>
        <dbReference type="PIRSR" id="PIRSR623088-1"/>
    </source>
</evidence>
<feature type="active site" description="Proton donor" evidence="5">
    <location>
        <position position="593"/>
    </location>
</feature>
<organism evidence="10 11">
    <name type="scientific">Caerostris extrusa</name>
    <name type="common">Bark spider</name>
    <name type="synonym">Caerostris bankana</name>
    <dbReference type="NCBI Taxonomy" id="172846"/>
    <lineage>
        <taxon>Eukaryota</taxon>
        <taxon>Metazoa</taxon>
        <taxon>Ecdysozoa</taxon>
        <taxon>Arthropoda</taxon>
        <taxon>Chelicerata</taxon>
        <taxon>Arachnida</taxon>
        <taxon>Araneae</taxon>
        <taxon>Araneomorphae</taxon>
        <taxon>Entelegynae</taxon>
        <taxon>Araneoidea</taxon>
        <taxon>Araneidae</taxon>
        <taxon>Caerostris</taxon>
    </lineage>
</organism>